<dbReference type="EMBL" id="JAOQJX010000003">
    <property type="protein sequence ID" value="MCU6746717.1"/>
    <property type="molecule type" value="Genomic_DNA"/>
</dbReference>
<gene>
    <name evidence="3" type="ORF">OCV51_03420</name>
</gene>
<evidence type="ECO:0000256" key="2">
    <source>
        <dbReference type="HAMAP-Rule" id="MF_01103"/>
    </source>
</evidence>
<dbReference type="InterPro" id="IPR009242">
    <property type="entry name" value="DUF896"/>
</dbReference>
<comment type="caution">
    <text evidence="3">The sequence shown here is derived from an EMBL/GenBank/DDBJ whole genome shotgun (WGS) entry which is preliminary data.</text>
</comment>
<keyword evidence="4" id="KW-1185">Reference proteome</keyword>
<dbReference type="SUPFAM" id="SSF158221">
    <property type="entry name" value="YnzC-like"/>
    <property type="match status" value="1"/>
</dbReference>
<evidence type="ECO:0000256" key="1">
    <source>
        <dbReference type="ARBA" id="ARBA00022490"/>
    </source>
</evidence>
<dbReference type="PANTHER" id="PTHR37300:SF1">
    <property type="entry name" value="UPF0291 PROTEIN YNZC"/>
    <property type="match status" value="1"/>
</dbReference>
<evidence type="ECO:0000313" key="4">
    <source>
        <dbReference type="Proteomes" id="UP001652394"/>
    </source>
</evidence>
<organism evidence="3 4">
    <name type="scientific">Faecalicatena acetigenes</name>
    <dbReference type="NCBI Taxonomy" id="2981790"/>
    <lineage>
        <taxon>Bacteria</taxon>
        <taxon>Bacillati</taxon>
        <taxon>Bacillota</taxon>
        <taxon>Clostridia</taxon>
        <taxon>Lachnospirales</taxon>
        <taxon>Lachnospiraceae</taxon>
        <taxon>Faecalicatena</taxon>
    </lineage>
</organism>
<reference evidence="3 4" key="1">
    <citation type="journal article" date="2021" name="ISME Commun">
        <title>Automated analysis of genomic sequences facilitates high-throughput and comprehensive description of bacteria.</title>
        <authorList>
            <person name="Hitch T.C.A."/>
        </authorList>
    </citation>
    <scope>NUCLEOTIDE SEQUENCE [LARGE SCALE GENOMIC DNA]</scope>
    <source>
        <strain evidence="3 4">H2_18</strain>
    </source>
</reference>
<dbReference type="PANTHER" id="PTHR37300">
    <property type="entry name" value="UPF0291 PROTEIN CBO2609/CLC_2481"/>
    <property type="match status" value="1"/>
</dbReference>
<dbReference type="Gene3D" id="1.10.287.540">
    <property type="entry name" value="Helix hairpin bin"/>
    <property type="match status" value="1"/>
</dbReference>
<proteinExistence type="inferred from homology"/>
<dbReference type="RefSeq" id="WP_059069454.1">
    <property type="nucleotide sequence ID" value="NZ_JAOQJX010000003.1"/>
</dbReference>
<dbReference type="HAMAP" id="MF_01103">
    <property type="entry name" value="UPF0291"/>
    <property type="match status" value="1"/>
</dbReference>
<protein>
    <recommendedName>
        <fullName evidence="2">UPF0291 protein OCV51_03420</fullName>
    </recommendedName>
</protein>
<sequence>MDEQKIKRINDLYKKAKAEGLSPAEAEEQKLLRMEYIAAIRRNLKAQLDHIDVEEKDGKVINLGEKFGNKEAN</sequence>
<evidence type="ECO:0000313" key="3">
    <source>
        <dbReference type="EMBL" id="MCU6746717.1"/>
    </source>
</evidence>
<keyword evidence="1 2" id="KW-0963">Cytoplasm</keyword>
<dbReference type="Proteomes" id="UP001652394">
    <property type="component" value="Unassembled WGS sequence"/>
</dbReference>
<dbReference type="Pfam" id="PF05979">
    <property type="entry name" value="DUF896"/>
    <property type="match status" value="1"/>
</dbReference>
<comment type="subcellular location">
    <subcellularLocation>
        <location evidence="2">Cytoplasm</location>
    </subcellularLocation>
</comment>
<comment type="similarity">
    <text evidence="2">Belongs to the UPF0291 family.</text>
</comment>
<accession>A0ABT2T8X4</accession>
<name>A0ABT2T8X4_9FIRM</name>